<comment type="similarity">
    <text evidence="1">Belongs to the sulfatase-modifying factor family.</text>
</comment>
<dbReference type="InterPro" id="IPR016187">
    <property type="entry name" value="CTDL_fold"/>
</dbReference>
<name>A0A813RXS9_9BILA</name>
<dbReference type="InterPro" id="IPR005532">
    <property type="entry name" value="SUMF_dom"/>
</dbReference>
<dbReference type="SUPFAM" id="SSF56436">
    <property type="entry name" value="C-type lectin-like"/>
    <property type="match status" value="1"/>
</dbReference>
<organism evidence="4 5">
    <name type="scientific">Brachionus calyciflorus</name>
    <dbReference type="NCBI Taxonomy" id="104777"/>
    <lineage>
        <taxon>Eukaryota</taxon>
        <taxon>Metazoa</taxon>
        <taxon>Spiralia</taxon>
        <taxon>Gnathifera</taxon>
        <taxon>Rotifera</taxon>
        <taxon>Eurotatoria</taxon>
        <taxon>Monogononta</taxon>
        <taxon>Pseudotrocha</taxon>
        <taxon>Ploima</taxon>
        <taxon>Brachionidae</taxon>
        <taxon>Brachionus</taxon>
    </lineage>
</organism>
<dbReference type="InterPro" id="IPR042095">
    <property type="entry name" value="SUMF_sf"/>
</dbReference>
<evidence type="ECO:0000259" key="3">
    <source>
        <dbReference type="Pfam" id="PF03781"/>
    </source>
</evidence>
<accession>A0A813RXS9</accession>
<keyword evidence="5" id="KW-1185">Reference proteome</keyword>
<evidence type="ECO:0000256" key="2">
    <source>
        <dbReference type="SAM" id="SignalP"/>
    </source>
</evidence>
<dbReference type="PANTHER" id="PTHR23150:SF19">
    <property type="entry name" value="FORMYLGLYCINE-GENERATING ENZYME"/>
    <property type="match status" value="1"/>
</dbReference>
<evidence type="ECO:0000313" key="4">
    <source>
        <dbReference type="EMBL" id="CAF0787100.1"/>
    </source>
</evidence>
<dbReference type="Pfam" id="PF03781">
    <property type="entry name" value="FGE-sulfatase"/>
    <property type="match status" value="1"/>
</dbReference>
<dbReference type="OrthoDB" id="659at2759"/>
<dbReference type="Gene3D" id="3.90.1580.10">
    <property type="entry name" value="paralog of FGE (formylglycine-generating enzyme)"/>
    <property type="match status" value="1"/>
</dbReference>
<comment type="caution">
    <text evidence="4">The sequence shown here is derived from an EMBL/GenBank/DDBJ whole genome shotgun (WGS) entry which is preliminary data.</text>
</comment>
<evidence type="ECO:0000313" key="5">
    <source>
        <dbReference type="Proteomes" id="UP000663879"/>
    </source>
</evidence>
<dbReference type="GO" id="GO:0005783">
    <property type="term" value="C:endoplasmic reticulum"/>
    <property type="evidence" value="ECO:0007669"/>
    <property type="project" value="TreeGrafter"/>
</dbReference>
<feature type="signal peptide" evidence="2">
    <location>
        <begin position="1"/>
        <end position="18"/>
    </location>
</feature>
<dbReference type="EMBL" id="CAJNOC010000648">
    <property type="protein sequence ID" value="CAF0787100.1"/>
    <property type="molecule type" value="Genomic_DNA"/>
</dbReference>
<feature type="chain" id="PRO_5032796153" description="Sulfatase-modifying factor enzyme-like domain-containing protein" evidence="2">
    <location>
        <begin position="19"/>
        <end position="330"/>
    </location>
</feature>
<dbReference type="AlphaFoldDB" id="A0A813RXS9"/>
<dbReference type="Proteomes" id="UP000663879">
    <property type="component" value="Unassembled WGS sequence"/>
</dbReference>
<feature type="domain" description="Sulfatase-modifying factor enzyme-like" evidence="3">
    <location>
        <begin position="58"/>
        <end position="327"/>
    </location>
</feature>
<dbReference type="GO" id="GO:0120147">
    <property type="term" value="F:formylglycine-generating oxidase activity"/>
    <property type="evidence" value="ECO:0007669"/>
    <property type="project" value="TreeGrafter"/>
</dbReference>
<gene>
    <name evidence="4" type="ORF">OXX778_LOCUS5778</name>
</gene>
<dbReference type="InterPro" id="IPR051043">
    <property type="entry name" value="Sulfatase_Mod_Factor_Kinase"/>
</dbReference>
<keyword evidence="2" id="KW-0732">Signal</keyword>
<sequence>MSLVVLILIFIHISNNSTLECNRNNWCYGTDFCKSNEIIQNKIKSDSLSKMTCFNKTSFLMGTNKPIFKSDGESPQRKVILSPFCIDQTEVSNLQFYQFVQETKYKTEAEIFQNSLSFANTLSKNVKSSIKQAIAQVPWWVLVNNASWLRPEGENSSIQNRLDHPVIHVSWNDANKYCSFFGKRLPSEAEWEYACRGGDDNFLYPWGNHPVPNNQHRMNIWQGYFPYENLNQDGFEFTAPVDHFTQNKFQMKNIVGNVWEWVFDWWSINHSKINLNNPLGPINGTEKVKKGGSYMCTPNFCHRYRCAARSKNTPDTTAGNLGFRCAKSIS</sequence>
<proteinExistence type="inferred from homology"/>
<reference evidence="4" key="1">
    <citation type="submission" date="2021-02" db="EMBL/GenBank/DDBJ databases">
        <authorList>
            <person name="Nowell W R."/>
        </authorList>
    </citation>
    <scope>NUCLEOTIDE SEQUENCE</scope>
    <source>
        <strain evidence="4">Ploen Becks lab</strain>
    </source>
</reference>
<dbReference type="PANTHER" id="PTHR23150">
    <property type="entry name" value="SULFATASE MODIFYING FACTOR 1, 2"/>
    <property type="match status" value="1"/>
</dbReference>
<protein>
    <recommendedName>
        <fullName evidence="3">Sulfatase-modifying factor enzyme-like domain-containing protein</fullName>
    </recommendedName>
</protein>
<evidence type="ECO:0000256" key="1">
    <source>
        <dbReference type="ARBA" id="ARBA00005310"/>
    </source>
</evidence>